<dbReference type="CDD" id="cd00190">
    <property type="entry name" value="Tryp_SPc"/>
    <property type="match status" value="1"/>
</dbReference>
<evidence type="ECO:0000259" key="2">
    <source>
        <dbReference type="PROSITE" id="PS50240"/>
    </source>
</evidence>
<evidence type="ECO:0000313" key="3">
    <source>
        <dbReference type="EMBL" id="UYV81272.1"/>
    </source>
</evidence>
<dbReference type="Pfam" id="PF18398">
    <property type="entry name" value="CLIP_SPH_mas"/>
    <property type="match status" value="4"/>
</dbReference>
<dbReference type="EMBL" id="CP092882">
    <property type="protein sequence ID" value="UYV81272.1"/>
    <property type="molecule type" value="Genomic_DNA"/>
</dbReference>
<evidence type="ECO:0000313" key="4">
    <source>
        <dbReference type="Proteomes" id="UP001235939"/>
    </source>
</evidence>
<feature type="region of interest" description="Disordered" evidence="1">
    <location>
        <begin position="198"/>
        <end position="219"/>
    </location>
</feature>
<dbReference type="Gene3D" id="2.40.10.10">
    <property type="entry name" value="Trypsin-like serine proteases"/>
    <property type="match status" value="1"/>
</dbReference>
<dbReference type="InterPro" id="IPR001314">
    <property type="entry name" value="Peptidase_S1A"/>
</dbReference>
<protein>
    <submittedName>
        <fullName evidence="3">CLIPA15</fullName>
    </submittedName>
</protein>
<dbReference type="Pfam" id="PF00089">
    <property type="entry name" value="Trypsin"/>
    <property type="match status" value="1"/>
</dbReference>
<dbReference type="SUPFAM" id="SSF50494">
    <property type="entry name" value="Trypsin-like serine proteases"/>
    <property type="match status" value="1"/>
</dbReference>
<dbReference type="InterPro" id="IPR001254">
    <property type="entry name" value="Trypsin_dom"/>
</dbReference>
<keyword evidence="4" id="KW-1185">Reference proteome</keyword>
<name>A0ABY6LM54_9ARAC</name>
<dbReference type="InterPro" id="IPR043504">
    <property type="entry name" value="Peptidase_S1_PA_chymotrypsin"/>
</dbReference>
<dbReference type="PANTHER" id="PTHR24258">
    <property type="entry name" value="SERINE PROTEASE-RELATED"/>
    <property type="match status" value="1"/>
</dbReference>
<dbReference type="PANTHER" id="PTHR24258:SF140">
    <property type="entry name" value="BCDNA.GH08420-RELATED"/>
    <property type="match status" value="1"/>
</dbReference>
<evidence type="ECO:0000256" key="1">
    <source>
        <dbReference type="SAM" id="MobiDB-lite"/>
    </source>
</evidence>
<gene>
    <name evidence="3" type="ORF">LAZ67_20000615</name>
</gene>
<sequence>MRVSGFVPDGDCTGECIPATIAAFLCEHVASHLTCGAPFLRCCVNQSFPRGTPVETSAPLQDDLPTEEPPDIVPAFVGGEESRRRSCPGRCQRGGGCEAVLTGATCEDPREACCVVPAVNHTCPGSCVSPLLSLLCDDVLSDRNCPGDGRCCVARPAPCPGTCIPSFLSGLCARPSRVQPQAADCGPGTVCCYVPHQEEPSTTTSRPSRPLRLQPRPPAPRLPPCPGSCIAPFLKFTCFGPSAIHAGFHCPKSGSLCCAPSAEIRKHHEPIPLPHPISTTRAPQGPPVCGRKGRFKAPRVVGGQDSTPGSWCWQVALLNARGQYICGGALIGPRWVLTAAHCVTSQVRKGEPLAVRAGDPDLATRRLGRTERVAATYIHHNHDPRSLDHDIALLRLRSPLIPADDICVVCLPARGASLPAGQGRCTVTGYGYMGEAGPVALRVREAPVPLVDSRRCAAQINSVSEKPFLLPAGSFCAGGEEGNDACQGDGGGPLVCETEEEGVYELTGLVSWGFGCGRPGVPGVYVQVSSYIGWLNQLVAGNSS</sequence>
<dbReference type="InterPro" id="IPR018114">
    <property type="entry name" value="TRYPSIN_HIS"/>
</dbReference>
<dbReference type="PROSITE" id="PS50240">
    <property type="entry name" value="TRYPSIN_DOM"/>
    <property type="match status" value="1"/>
</dbReference>
<organism evidence="3 4">
    <name type="scientific">Cordylochernes scorpioides</name>
    <dbReference type="NCBI Taxonomy" id="51811"/>
    <lineage>
        <taxon>Eukaryota</taxon>
        <taxon>Metazoa</taxon>
        <taxon>Ecdysozoa</taxon>
        <taxon>Arthropoda</taxon>
        <taxon>Chelicerata</taxon>
        <taxon>Arachnida</taxon>
        <taxon>Pseudoscorpiones</taxon>
        <taxon>Cheliferoidea</taxon>
        <taxon>Chernetidae</taxon>
        <taxon>Cordylochernes</taxon>
    </lineage>
</organism>
<proteinExistence type="predicted"/>
<dbReference type="PROSITE" id="PS00134">
    <property type="entry name" value="TRYPSIN_HIS"/>
    <property type="match status" value="1"/>
</dbReference>
<dbReference type="InterPro" id="IPR040479">
    <property type="entry name" value="CLIP_SPH_mas"/>
</dbReference>
<dbReference type="PRINTS" id="PR00722">
    <property type="entry name" value="CHYMOTRYPSIN"/>
</dbReference>
<feature type="domain" description="Peptidase S1" evidence="2">
    <location>
        <begin position="300"/>
        <end position="540"/>
    </location>
</feature>
<reference evidence="3 4" key="1">
    <citation type="submission" date="2022-01" db="EMBL/GenBank/DDBJ databases">
        <title>A chromosomal length assembly of Cordylochernes scorpioides.</title>
        <authorList>
            <person name="Zeh D."/>
            <person name="Zeh J."/>
        </authorList>
    </citation>
    <scope>NUCLEOTIDE SEQUENCE [LARGE SCALE GENOMIC DNA]</scope>
    <source>
        <strain evidence="3">IN4F17</strain>
        <tissue evidence="3">Whole Body</tissue>
    </source>
</reference>
<dbReference type="Proteomes" id="UP001235939">
    <property type="component" value="Chromosome 20"/>
</dbReference>
<dbReference type="SMART" id="SM00020">
    <property type="entry name" value="Tryp_SPc"/>
    <property type="match status" value="1"/>
</dbReference>
<dbReference type="InterPro" id="IPR009003">
    <property type="entry name" value="Peptidase_S1_PA"/>
</dbReference>
<accession>A0ABY6LM54</accession>